<reference evidence="2 3" key="1">
    <citation type="journal article" date="2020" name="Int. J. Syst. Evol. Microbiol.">
        <title>Reclassification of Streptomyces castelarensis and Streptomyces sporoclivatus as later heterotypic synonyms of Streptomyces antimycoticus.</title>
        <authorList>
            <person name="Komaki H."/>
            <person name="Tamura T."/>
        </authorList>
    </citation>
    <scope>NUCLEOTIDE SEQUENCE [LARGE SCALE GENOMIC DNA]</scope>
    <source>
        <strain evidence="2 3">NBRC 13459</strain>
    </source>
</reference>
<feature type="compositionally biased region" description="Polar residues" evidence="1">
    <location>
        <begin position="55"/>
        <end position="76"/>
    </location>
</feature>
<sequence length="93" mass="9361">MGAEPSMGRAGAKARATSSTVQDQGSRSAAVRSRGPGAPGARTSHSFHTAPFGAVSTSNRRSGHSGTDQLSASQVRSPIRRVAVDSGGPSTAR</sequence>
<proteinExistence type="predicted"/>
<dbReference type="Proteomes" id="UP000301309">
    <property type="component" value="Unassembled WGS sequence"/>
</dbReference>
<evidence type="ECO:0000313" key="3">
    <source>
        <dbReference type="Proteomes" id="UP000301309"/>
    </source>
</evidence>
<accession>A0A4D4L5N5</accession>
<gene>
    <name evidence="2" type="ORF">SVIO_039820</name>
</gene>
<dbReference type="AlphaFoldDB" id="A0A4D4L5N5"/>
<name>A0A4D4L5N5_STRVO</name>
<feature type="compositionally biased region" description="Polar residues" evidence="1">
    <location>
        <begin position="16"/>
        <end position="27"/>
    </location>
</feature>
<evidence type="ECO:0000313" key="2">
    <source>
        <dbReference type="EMBL" id="GDY53359.1"/>
    </source>
</evidence>
<keyword evidence="3" id="KW-1185">Reference proteome</keyword>
<organism evidence="2 3">
    <name type="scientific">Streptomyces violaceusniger</name>
    <dbReference type="NCBI Taxonomy" id="68280"/>
    <lineage>
        <taxon>Bacteria</taxon>
        <taxon>Bacillati</taxon>
        <taxon>Actinomycetota</taxon>
        <taxon>Actinomycetes</taxon>
        <taxon>Kitasatosporales</taxon>
        <taxon>Streptomycetaceae</taxon>
        <taxon>Streptomyces</taxon>
        <taxon>Streptomyces violaceusniger group</taxon>
    </lineage>
</organism>
<dbReference type="EMBL" id="BJHW01000001">
    <property type="protein sequence ID" value="GDY53359.1"/>
    <property type="molecule type" value="Genomic_DNA"/>
</dbReference>
<evidence type="ECO:0000256" key="1">
    <source>
        <dbReference type="SAM" id="MobiDB-lite"/>
    </source>
</evidence>
<comment type="caution">
    <text evidence="2">The sequence shown here is derived from an EMBL/GenBank/DDBJ whole genome shotgun (WGS) entry which is preliminary data.</text>
</comment>
<feature type="region of interest" description="Disordered" evidence="1">
    <location>
        <begin position="1"/>
        <end position="93"/>
    </location>
</feature>
<protein>
    <submittedName>
        <fullName evidence="2">Uncharacterized protein</fullName>
    </submittedName>
</protein>